<keyword evidence="3" id="KW-1185">Reference proteome</keyword>
<sequence>MARLSWIAAALLVAAAGSALAERLPSPSPGIEVNVPPEVFSAGGQTQTTQPCIQCCVYGNQNYSEGAVVKAEGVLLQCQRDERAISTNPLVWRRVKP</sequence>
<dbReference type="InterPro" id="IPR009971">
    <property type="entry name" value="DUF1496"/>
</dbReference>
<protein>
    <recommendedName>
        <fullName evidence="4">DUF1496 domain-containing protein</fullName>
    </recommendedName>
</protein>
<dbReference type="EMBL" id="FPAU01000001">
    <property type="protein sequence ID" value="SFT59771.1"/>
    <property type="molecule type" value="Genomic_DNA"/>
</dbReference>
<keyword evidence="1" id="KW-0732">Signal</keyword>
<name>A0A1I6ZBC9_9ENTR</name>
<evidence type="ECO:0008006" key="4">
    <source>
        <dbReference type="Google" id="ProtNLM"/>
    </source>
</evidence>
<dbReference type="Pfam" id="PF07383">
    <property type="entry name" value="DUF1496"/>
    <property type="match status" value="1"/>
</dbReference>
<evidence type="ECO:0000313" key="2">
    <source>
        <dbReference type="EMBL" id="SFT59771.1"/>
    </source>
</evidence>
<feature type="signal peptide" evidence="1">
    <location>
        <begin position="1"/>
        <end position="21"/>
    </location>
</feature>
<dbReference type="Proteomes" id="UP000199187">
    <property type="component" value="Unassembled WGS sequence"/>
</dbReference>
<dbReference type="AlphaFoldDB" id="A0A1I6ZBC9"/>
<dbReference type="OrthoDB" id="6400575at2"/>
<dbReference type="RefSeq" id="WP_090119818.1">
    <property type="nucleotide sequence ID" value="NZ_CP045300.1"/>
</dbReference>
<accession>A0A1I6ZBC9</accession>
<gene>
    <name evidence="2" type="ORF">SAMN05192562_1011054</name>
</gene>
<proteinExistence type="predicted"/>
<reference evidence="3" key="1">
    <citation type="submission" date="2016-10" db="EMBL/GenBank/DDBJ databases">
        <authorList>
            <person name="Varghese N."/>
            <person name="Submissions S."/>
        </authorList>
    </citation>
    <scope>NUCLEOTIDE SEQUENCE [LARGE SCALE GENOMIC DNA]</scope>
    <source>
        <strain evidence="3">Ah-143</strain>
    </source>
</reference>
<evidence type="ECO:0000256" key="1">
    <source>
        <dbReference type="SAM" id="SignalP"/>
    </source>
</evidence>
<evidence type="ECO:0000313" key="3">
    <source>
        <dbReference type="Proteomes" id="UP000199187"/>
    </source>
</evidence>
<feature type="chain" id="PRO_5011448202" description="DUF1496 domain-containing protein" evidence="1">
    <location>
        <begin position="22"/>
        <end position="97"/>
    </location>
</feature>
<organism evidence="2 3">
    <name type="scientific">Kosakonia arachidis</name>
    <dbReference type="NCBI Taxonomy" id="551989"/>
    <lineage>
        <taxon>Bacteria</taxon>
        <taxon>Pseudomonadati</taxon>
        <taxon>Pseudomonadota</taxon>
        <taxon>Gammaproteobacteria</taxon>
        <taxon>Enterobacterales</taxon>
        <taxon>Enterobacteriaceae</taxon>
        <taxon>Kosakonia</taxon>
    </lineage>
</organism>